<keyword evidence="10" id="KW-1185">Reference proteome</keyword>
<feature type="transmembrane region" description="Helical" evidence="8">
    <location>
        <begin position="116"/>
        <end position="134"/>
    </location>
</feature>
<dbReference type="OrthoDB" id="77405at2759"/>
<dbReference type="NCBIfam" id="TIGR00728">
    <property type="entry name" value="OPT_sfam"/>
    <property type="match status" value="1"/>
</dbReference>
<dbReference type="Pfam" id="PF03169">
    <property type="entry name" value="OPT"/>
    <property type="match status" value="1"/>
</dbReference>
<evidence type="ECO:0000256" key="4">
    <source>
        <dbReference type="ARBA" id="ARBA00022692"/>
    </source>
</evidence>
<evidence type="ECO:0000256" key="1">
    <source>
        <dbReference type="ARBA" id="ARBA00004141"/>
    </source>
</evidence>
<feature type="compositionally biased region" description="Basic and acidic residues" evidence="7">
    <location>
        <begin position="19"/>
        <end position="29"/>
    </location>
</feature>
<name>A0A9P7F2I6_9AGAM</name>
<evidence type="ECO:0000256" key="3">
    <source>
        <dbReference type="ARBA" id="ARBA00022448"/>
    </source>
</evidence>
<feature type="transmembrane region" description="Helical" evidence="8">
    <location>
        <begin position="315"/>
        <end position="338"/>
    </location>
</feature>
<evidence type="ECO:0000313" key="10">
    <source>
        <dbReference type="Proteomes" id="UP000823399"/>
    </source>
</evidence>
<dbReference type="InterPro" id="IPR004813">
    <property type="entry name" value="OPT"/>
</dbReference>
<keyword evidence="6 8" id="KW-0472">Membrane</keyword>
<sequence length="764" mass="81810">MTSTRMGKHLTFENLMPDKSFHKSSDQHDPTSSLRDMISNGIHQSGISNPGDPASPEIKEKYSTSINGDEISTVERNSQDDDSGELVSGGRFINTDDPFPLDPDSPVEERQLTIRALLVGCLLGAVISASNVYLGLKTGWTFGASLFGSIFGFAILKPFSTAAPSWLGGGYFGPKENTVCQSAASAAGSLGLLFTSGFPAAYQLGLLSASPRDDIGRLFTFTICCAFFGLAFSIPLRKFYILKLKLVFPSGVAAAYTIRSLHVGKSAATDAKKKTKALLISFCFAITLRVVSEYAPGLLWDWHIFYALNRVGWEYIIAAESWGWIWEWTPAFIGAGMLTGINSSYSFLGGSFLAWAIIGPVIVHTGKAFGIPADTSIPGQMNYASMSLSDPINHPSPRYWLVWPGTLMLLCTSFTEVACNWKSIYSAARFAIGALAERFSGHSYEKNNEEEIVDPVPPEDQVPFWLWGGVLVASIVITCSVMGVQYGQNVGITILAIVFAFVFSFIGCESAGRTNINPVTSIGNASQLIFGGIGKGQGYSVQRGELLNSLSGMLALGAAEQAADMISDLKTTHLLRASPKAVFCGQLTGAIVSIFMAAGIYIVFSTAYPCINDLTYTTCSFPTPDVQSWRAVGVAVSSSTLPIPPSSGYTAIGLGIAAVISVVVKHTVVPPKYHIWVPNFNAIGIGFIMNVCTYPMAMFFGSTIAFFWRRMFFSHYEMYCFAIAAGFIAGEGLGGIVNAVLTITGISGAVYGTTVGCPGGLYCG</sequence>
<dbReference type="GO" id="GO:0035673">
    <property type="term" value="F:oligopeptide transmembrane transporter activity"/>
    <property type="evidence" value="ECO:0007669"/>
    <property type="project" value="InterPro"/>
</dbReference>
<dbReference type="GO" id="GO:0000329">
    <property type="term" value="C:fungal-type vacuole membrane"/>
    <property type="evidence" value="ECO:0007669"/>
    <property type="project" value="TreeGrafter"/>
</dbReference>
<comment type="caution">
    <text evidence="9">The sequence shown here is derived from an EMBL/GenBank/DDBJ whole genome shotgun (WGS) entry which is preliminary data.</text>
</comment>
<dbReference type="AlphaFoldDB" id="A0A9P7F2I6"/>
<feature type="transmembrane region" description="Helical" evidence="8">
    <location>
        <begin position="464"/>
        <end position="484"/>
    </location>
</feature>
<dbReference type="PANTHER" id="PTHR31645">
    <property type="entry name" value="OLIGOPEPTIDE TRANSPORTER YGL114W-RELATED"/>
    <property type="match status" value="1"/>
</dbReference>
<proteinExistence type="inferred from homology"/>
<dbReference type="EMBL" id="JABBWM010000051">
    <property type="protein sequence ID" value="KAG2101371.1"/>
    <property type="molecule type" value="Genomic_DNA"/>
</dbReference>
<evidence type="ECO:0000256" key="5">
    <source>
        <dbReference type="ARBA" id="ARBA00022989"/>
    </source>
</evidence>
<reference evidence="9" key="1">
    <citation type="journal article" date="2020" name="New Phytol.">
        <title>Comparative genomics reveals dynamic genome evolution in host specialist ectomycorrhizal fungi.</title>
        <authorList>
            <person name="Lofgren L.A."/>
            <person name="Nguyen N.H."/>
            <person name="Vilgalys R."/>
            <person name="Ruytinx J."/>
            <person name="Liao H.L."/>
            <person name="Branco S."/>
            <person name="Kuo A."/>
            <person name="LaButti K."/>
            <person name="Lipzen A."/>
            <person name="Andreopoulos W."/>
            <person name="Pangilinan J."/>
            <person name="Riley R."/>
            <person name="Hundley H."/>
            <person name="Na H."/>
            <person name="Barry K."/>
            <person name="Grigoriev I.V."/>
            <person name="Stajich J.E."/>
            <person name="Kennedy P.G."/>
        </authorList>
    </citation>
    <scope>NUCLEOTIDE SEQUENCE</scope>
    <source>
        <strain evidence="9">FC423</strain>
    </source>
</reference>
<dbReference type="Proteomes" id="UP000823399">
    <property type="component" value="Unassembled WGS sequence"/>
</dbReference>
<feature type="transmembrane region" description="Helical" evidence="8">
    <location>
        <begin position="682"/>
        <end position="707"/>
    </location>
</feature>
<feature type="transmembrane region" description="Helical" evidence="8">
    <location>
        <begin position="400"/>
        <end position="419"/>
    </location>
</feature>
<evidence type="ECO:0000256" key="7">
    <source>
        <dbReference type="SAM" id="MobiDB-lite"/>
    </source>
</evidence>
<keyword evidence="3" id="KW-0813">Transport</keyword>
<feature type="transmembrane region" description="Helical" evidence="8">
    <location>
        <begin position="277"/>
        <end position="295"/>
    </location>
</feature>
<evidence type="ECO:0000313" key="9">
    <source>
        <dbReference type="EMBL" id="KAG2101371.1"/>
    </source>
</evidence>
<comment type="subcellular location">
    <subcellularLocation>
        <location evidence="1">Membrane</location>
        <topology evidence="1">Multi-pass membrane protein</topology>
    </subcellularLocation>
</comment>
<comment type="similarity">
    <text evidence="2">Belongs to the oligopeptide OPT transporter family.</text>
</comment>
<gene>
    <name evidence="9" type="ORF">F5147DRAFT_709382</name>
</gene>
<keyword evidence="4 8" id="KW-0812">Transmembrane</keyword>
<feature type="region of interest" description="Disordered" evidence="7">
    <location>
        <begin position="1"/>
        <end position="59"/>
    </location>
</feature>
<keyword evidence="5 8" id="KW-1133">Transmembrane helix</keyword>
<feature type="transmembrane region" description="Helical" evidence="8">
    <location>
        <begin position="218"/>
        <end position="236"/>
    </location>
</feature>
<accession>A0A9P7F2I6</accession>
<dbReference type="InterPro" id="IPR045035">
    <property type="entry name" value="YSL-like"/>
</dbReference>
<feature type="transmembrane region" description="Helical" evidence="8">
    <location>
        <begin position="581"/>
        <end position="604"/>
    </location>
</feature>
<feature type="transmembrane region" description="Helical" evidence="8">
    <location>
        <begin position="719"/>
        <end position="741"/>
    </location>
</feature>
<feature type="transmembrane region" description="Helical" evidence="8">
    <location>
        <begin position="490"/>
        <end position="508"/>
    </location>
</feature>
<protein>
    <submittedName>
        <fullName evidence="9">OPT oligopeptide transporter protein-domain-containing protein</fullName>
    </submittedName>
</protein>
<organism evidence="9 10">
    <name type="scientific">Suillus discolor</name>
    <dbReference type="NCBI Taxonomy" id="1912936"/>
    <lineage>
        <taxon>Eukaryota</taxon>
        <taxon>Fungi</taxon>
        <taxon>Dikarya</taxon>
        <taxon>Basidiomycota</taxon>
        <taxon>Agaricomycotina</taxon>
        <taxon>Agaricomycetes</taxon>
        <taxon>Agaricomycetidae</taxon>
        <taxon>Boletales</taxon>
        <taxon>Suillineae</taxon>
        <taxon>Suillaceae</taxon>
        <taxon>Suillus</taxon>
    </lineage>
</organism>
<evidence type="ECO:0000256" key="8">
    <source>
        <dbReference type="SAM" id="Phobius"/>
    </source>
</evidence>
<evidence type="ECO:0000256" key="2">
    <source>
        <dbReference type="ARBA" id="ARBA00008807"/>
    </source>
</evidence>
<evidence type="ECO:0000256" key="6">
    <source>
        <dbReference type="ARBA" id="ARBA00023136"/>
    </source>
</evidence>
<dbReference type="PANTHER" id="PTHR31645:SF3">
    <property type="entry name" value="OLIGOPEPTIDE TRANSPORTER"/>
    <property type="match status" value="1"/>
</dbReference>
<feature type="transmembrane region" description="Helical" evidence="8">
    <location>
        <begin position="179"/>
        <end position="198"/>
    </location>
</feature>
<dbReference type="RefSeq" id="XP_041289849.1">
    <property type="nucleotide sequence ID" value="XM_041438191.1"/>
</dbReference>
<dbReference type="GeneID" id="64700450"/>
<feature type="transmembrane region" description="Helical" evidence="8">
    <location>
        <begin position="345"/>
        <end position="363"/>
    </location>
</feature>